<keyword evidence="1" id="KW-0732">Signal</keyword>
<dbReference type="Proteomes" id="UP000026714">
    <property type="component" value="Unassembled WGS sequence"/>
</dbReference>
<keyword evidence="3" id="KW-1185">Reference proteome</keyword>
<comment type="caution">
    <text evidence="2">The sequence shown here is derived from an EMBL/GenBank/DDBJ whole genome shotgun (WGS) entry which is preliminary data.</text>
</comment>
<name>A0A059KQF3_9BURK</name>
<sequence>MSTRAGAGWLLALAAAPAGAVALDTLPLIDEPPAAGLRWQVEAGHDIARPLGRAIGSDREAAAIERLSLSARWQDVQAGLTLRDMTLHDGEDLHRLQGWDASLRWHLPTDASGLTRWALQAGAWGHQADRLSQATRGSLKVSGLNAQLSRFDVERPRDRQWQLDLLGQHTLPWPGLVLTAAAGLGRSEVSNAALGGTARVGGCSHDLEFGATQLIARPGDDCAQAFIISVPNRLLKFDAQRETRYRARFMHLGAALHWRQGRWLLSGGADLQHWSRPGLDDLSSVRAPVTRVLTLATRLAHDLGPDTRLSVQLRHADHRLVGEVPMLYTARTASRFATRQTQVELALAHRF</sequence>
<dbReference type="eggNOG" id="ENOG502ZBH6">
    <property type="taxonomic scope" value="Bacteria"/>
</dbReference>
<accession>A0A059KQF3</accession>
<organism evidence="2 3">
    <name type="scientific">Sphaerotilus natans subsp. natans DSM 6575</name>
    <dbReference type="NCBI Taxonomy" id="1286631"/>
    <lineage>
        <taxon>Bacteria</taxon>
        <taxon>Pseudomonadati</taxon>
        <taxon>Pseudomonadota</taxon>
        <taxon>Betaproteobacteria</taxon>
        <taxon>Burkholderiales</taxon>
        <taxon>Sphaerotilaceae</taxon>
        <taxon>Sphaerotilus</taxon>
    </lineage>
</organism>
<dbReference type="STRING" id="34103.SAMN05421778_10384"/>
<feature type="signal peptide" evidence="1">
    <location>
        <begin position="1"/>
        <end position="20"/>
    </location>
</feature>
<evidence type="ECO:0000313" key="2">
    <source>
        <dbReference type="EMBL" id="KDB53717.1"/>
    </source>
</evidence>
<evidence type="ECO:0000256" key="1">
    <source>
        <dbReference type="SAM" id="SignalP"/>
    </source>
</evidence>
<evidence type="ECO:0000313" key="3">
    <source>
        <dbReference type="Proteomes" id="UP000026714"/>
    </source>
</evidence>
<proteinExistence type="predicted"/>
<dbReference type="EMBL" id="AZRA01000017">
    <property type="protein sequence ID" value="KDB53717.1"/>
    <property type="molecule type" value="Genomic_DNA"/>
</dbReference>
<feature type="chain" id="PRO_5001576695" description="DUF3187 family protein" evidence="1">
    <location>
        <begin position="21"/>
        <end position="351"/>
    </location>
</feature>
<protein>
    <recommendedName>
        <fullName evidence="4">DUF3187 family protein</fullName>
    </recommendedName>
</protein>
<dbReference type="RefSeq" id="WP_037478232.1">
    <property type="nucleotide sequence ID" value="NZ_AZRA01000017.1"/>
</dbReference>
<evidence type="ECO:0008006" key="4">
    <source>
        <dbReference type="Google" id="ProtNLM"/>
    </source>
</evidence>
<gene>
    <name evidence="2" type="ORF">X805_06950</name>
</gene>
<dbReference type="AlphaFoldDB" id="A0A059KQF3"/>
<reference evidence="2 3" key="1">
    <citation type="journal article" date="2014" name="FEMS Microbiol. Ecol.">
        <title>Sphaerotilus natans encrusted with nanoball-shaped Fe(III) oxide minerals formed by nitrate-reducing mixotrophic Fe(II) oxidation.</title>
        <authorList>
            <person name="Park S."/>
            <person name="Kim D.H."/>
            <person name="Lee J.H."/>
            <person name="Hur H.G."/>
        </authorList>
    </citation>
    <scope>NUCLEOTIDE SEQUENCE [LARGE SCALE GENOMIC DNA]</scope>
    <source>
        <strain evidence="2 3">DSM 6575</strain>
    </source>
</reference>